<dbReference type="RefSeq" id="WP_062542412.1">
    <property type="nucleotide sequence ID" value="NZ_CP012643.1"/>
</dbReference>
<evidence type="ECO:0000313" key="2">
    <source>
        <dbReference type="Proteomes" id="UP000061382"/>
    </source>
</evidence>
<dbReference type="KEGG" id="rti:DC20_02680"/>
<dbReference type="EMBL" id="CP012643">
    <property type="protein sequence ID" value="ALI98080.1"/>
    <property type="molecule type" value="Genomic_DNA"/>
</dbReference>
<keyword evidence="2" id="KW-1185">Reference proteome</keyword>
<accession>A0A0N7HW27</accession>
<gene>
    <name evidence="1" type="ORF">DC20_02680</name>
</gene>
<protein>
    <submittedName>
        <fullName evidence="1">Uncharacterized protein</fullName>
    </submittedName>
</protein>
<proteinExistence type="predicted"/>
<dbReference type="OrthoDB" id="9832754at2"/>
<evidence type="ECO:0000313" key="1">
    <source>
        <dbReference type="EMBL" id="ALI98080.1"/>
    </source>
</evidence>
<dbReference type="Proteomes" id="UP000061382">
    <property type="component" value="Chromosome"/>
</dbReference>
<dbReference type="PATRIC" id="fig|512763.3.peg.593"/>
<dbReference type="STRING" id="512763.DC20_02680"/>
<dbReference type="AlphaFoldDB" id="A0A0N7HW27"/>
<sequence>MEKSITTQVDANKFLEMWKSFNELAQESGIVKTALQKYEKGNSNWLNYLLYANNYQVIGQTLLVHCLREKLDIAATDYFSNFDLTGYALEPEQEYHDEEAGVVRQALDDVDVLQFARVHDTAELKRVLPKLMKSEGVLKILILPVLEEAEQEQYKEILGQKLSKVAVSAQEEYLALFPMVKDEQVKWHYIVYGGGHFAIDTCL</sequence>
<organism evidence="1 2">
    <name type="scientific">Rufibacter tibetensis</name>
    <dbReference type="NCBI Taxonomy" id="512763"/>
    <lineage>
        <taxon>Bacteria</taxon>
        <taxon>Pseudomonadati</taxon>
        <taxon>Bacteroidota</taxon>
        <taxon>Cytophagia</taxon>
        <taxon>Cytophagales</taxon>
        <taxon>Hymenobacteraceae</taxon>
        <taxon>Rufibacter</taxon>
    </lineage>
</organism>
<reference evidence="1 2" key="1">
    <citation type="submission" date="2015-08" db="EMBL/GenBank/DDBJ databases">
        <title>Complete genome sequence of Rufibacter tibetensis strain 1351t, a radiation-resistant bacterium from tibet plateau.</title>
        <authorList>
            <person name="Dai J."/>
        </authorList>
    </citation>
    <scope>NUCLEOTIDE SEQUENCE [LARGE SCALE GENOMIC DNA]</scope>
    <source>
        <strain evidence="1 2">1351</strain>
    </source>
</reference>
<name>A0A0N7HW27_9BACT</name>